<dbReference type="Proteomes" id="UP000629468">
    <property type="component" value="Unassembled WGS sequence"/>
</dbReference>
<feature type="region of interest" description="Disordered" evidence="1">
    <location>
        <begin position="735"/>
        <end position="763"/>
    </location>
</feature>
<evidence type="ECO:0000259" key="2">
    <source>
        <dbReference type="PROSITE" id="PS50010"/>
    </source>
</evidence>
<proteinExistence type="predicted"/>
<evidence type="ECO:0000313" key="4">
    <source>
        <dbReference type="Proteomes" id="UP000629468"/>
    </source>
</evidence>
<feature type="region of interest" description="Disordered" evidence="1">
    <location>
        <begin position="634"/>
        <end position="670"/>
    </location>
</feature>
<dbReference type="SUPFAM" id="SSF48065">
    <property type="entry name" value="DBL homology domain (DH-domain)"/>
    <property type="match status" value="1"/>
</dbReference>
<dbReference type="InterPro" id="IPR000219">
    <property type="entry name" value="DH_dom"/>
</dbReference>
<feature type="region of interest" description="Disordered" evidence="1">
    <location>
        <begin position="335"/>
        <end position="375"/>
    </location>
</feature>
<dbReference type="PROSITE" id="PS50010">
    <property type="entry name" value="DH_2"/>
    <property type="match status" value="1"/>
</dbReference>
<feature type="compositionally biased region" description="Basic residues" evidence="1">
    <location>
        <begin position="66"/>
        <end position="75"/>
    </location>
</feature>
<reference evidence="3 4" key="1">
    <citation type="journal article" name="Sci. Rep.">
        <title>Telomere-to-telomere assembled and centromere annotated genomes of the two main subspecies of the button mushroom Agaricus bisporus reveal especially polymorphic chromosome ends.</title>
        <authorList>
            <person name="Sonnenberg A.S.M."/>
            <person name="Sedaghat-Telgerd N."/>
            <person name="Lavrijssen B."/>
            <person name="Ohm R.A."/>
            <person name="Hendrickx P.M."/>
            <person name="Scholtmeijer K."/>
            <person name="Baars J.J.P."/>
            <person name="van Peer A."/>
        </authorList>
    </citation>
    <scope>NUCLEOTIDE SEQUENCE [LARGE SCALE GENOMIC DNA]</scope>
    <source>
        <strain evidence="3 4">H119_p4</strain>
    </source>
</reference>
<feature type="region of interest" description="Disordered" evidence="1">
    <location>
        <begin position="192"/>
        <end position="215"/>
    </location>
</feature>
<evidence type="ECO:0000313" key="3">
    <source>
        <dbReference type="EMBL" id="KAF7784120.1"/>
    </source>
</evidence>
<protein>
    <recommendedName>
        <fullName evidence="2">DH domain-containing protein</fullName>
    </recommendedName>
</protein>
<feature type="region of interest" description="Disordered" evidence="1">
    <location>
        <begin position="254"/>
        <end position="291"/>
    </location>
</feature>
<feature type="compositionally biased region" description="Polar residues" evidence="1">
    <location>
        <begin position="735"/>
        <end position="750"/>
    </location>
</feature>
<dbReference type="AlphaFoldDB" id="A0A8H7KKN9"/>
<gene>
    <name evidence="3" type="ORF">Agabi119p4_285</name>
</gene>
<comment type="caution">
    <text evidence="3">The sequence shown here is derived from an EMBL/GenBank/DDBJ whole genome shotgun (WGS) entry which is preliminary data.</text>
</comment>
<feature type="compositionally biased region" description="Polar residues" evidence="1">
    <location>
        <begin position="335"/>
        <end position="348"/>
    </location>
</feature>
<dbReference type="InterPro" id="IPR035899">
    <property type="entry name" value="DBL_dom_sf"/>
</dbReference>
<feature type="domain" description="DH" evidence="2">
    <location>
        <begin position="482"/>
        <end position="724"/>
    </location>
</feature>
<accession>A0A8H7KKN9</accession>
<dbReference type="Gene3D" id="1.20.900.10">
    <property type="entry name" value="Dbl homology (DH) domain"/>
    <property type="match status" value="1"/>
</dbReference>
<feature type="compositionally biased region" description="Basic residues" evidence="1">
    <location>
        <begin position="276"/>
        <end position="288"/>
    </location>
</feature>
<dbReference type="EMBL" id="JABXXO010000001">
    <property type="protein sequence ID" value="KAF7784120.1"/>
    <property type="molecule type" value="Genomic_DNA"/>
</dbReference>
<name>A0A8H7KKN9_AGABI</name>
<dbReference type="Pfam" id="PF00621">
    <property type="entry name" value="RhoGEF"/>
    <property type="match status" value="1"/>
</dbReference>
<feature type="region of interest" description="Disordered" evidence="1">
    <location>
        <begin position="66"/>
        <end position="85"/>
    </location>
</feature>
<evidence type="ECO:0000256" key="1">
    <source>
        <dbReference type="SAM" id="MobiDB-lite"/>
    </source>
</evidence>
<organism evidence="3 4">
    <name type="scientific">Agaricus bisporus var. burnettii</name>
    <dbReference type="NCBI Taxonomy" id="192524"/>
    <lineage>
        <taxon>Eukaryota</taxon>
        <taxon>Fungi</taxon>
        <taxon>Dikarya</taxon>
        <taxon>Basidiomycota</taxon>
        <taxon>Agaricomycotina</taxon>
        <taxon>Agaricomycetes</taxon>
        <taxon>Agaricomycetidae</taxon>
        <taxon>Agaricales</taxon>
        <taxon>Agaricineae</taxon>
        <taxon>Agaricaceae</taxon>
        <taxon>Agaricus</taxon>
    </lineage>
</organism>
<feature type="region of interest" description="Disordered" evidence="1">
    <location>
        <begin position="453"/>
        <end position="472"/>
    </location>
</feature>
<dbReference type="GO" id="GO:0005085">
    <property type="term" value="F:guanyl-nucleotide exchange factor activity"/>
    <property type="evidence" value="ECO:0007669"/>
    <property type="project" value="InterPro"/>
</dbReference>
<sequence>MHFHSSYHLPLNSFPSGGKNDSPAHQLTSSIPFPVQNRHSFPSFLLFPPPPDSSTMMTLLPEIPHRRSKKLRKPSITRNPPNPPPLSFVEDHDLDIDFDHFSHDDTYPPDYETSVHPPSHGGKLMGRRWNSPAPLTQIVPSSSGAAAAAAATGNPTAPVAAISQISSPFTLGVPVRSHSDYGRSLSTSITMKGSNLMRKLSRRSPRPSLDGSSSQVMIVDSKSSGTANAPTSAGSLRRWSWWRTTVEHNGKDDAFTKLPLSHSKSNHSKPNEVGKTHKARPHSTRKVSRPSSITISENVDLSMPMVFDPKYPRSKPKFTLEANDSEADLFSQSETTTPAHHTDYSQSYPPSRTHSVHSPHSHSLSFHEQEPQSPRRRWTFAMAMTDEEATDETLIEVLEEIRLKRDLTGSEDGVDRVWDADLILFGLQEETPQLDHNTRHLQSPVDLSYSSSLPSLPLPHGHRHSAPIPRSRPSQHWQTAQRVLFTCRELVRTERHYLLSLQTLLASNTETVPPPLMLKYAEELTRVSVLYLGQLRGNPSAWGVAAAFLGAEEAIEGAFVRWCGSVGMWFKDGGYEAQKLELKDSMRGRRLSKVIKPKSGEGSNEEIHKDDDAFPGALKKVSSWRRSMSSLSDLSTSVSTKKKEKKATPPLASSSNGRERQRRSSHVKMPSVRDLAILPTQRIMRYVLLYRELLDHTPSTSPARPLMKRAVDATLRLAQKCDRAQNNSAFILGNSTVLTTNPGPDSGNRTSDLEQDSERLQTS</sequence>